<accession>A0A0B7IQA1</accession>
<dbReference type="Proteomes" id="UP000038200">
    <property type="component" value="Unassembled WGS sequence"/>
</dbReference>
<sequence>MKKMCVILIFFLFKSLNGQDLNLEDKRDTNVIEVSKGYKTLLIFPEEIAEDVLGNDLEFTSKIIEKDNHAYHRRIVQLQYVQQARDKNNATNYSVITKSGNIYEFLLKEVIGKPQKTSYEVFTSKTNGNIYMDNDATKKMIIQGKEYDQIVGAPYTYYTYNNEDTVEFNDIGIHDSPWYHAQQNTLDSLYAVNKIAYYKIQCYKNKNNKELGKGRDFERDGKVFLWLKGVYYHKNEIYIDVLLENRESLDYVVDFVKAKLSTNYKKKSSKQSVNHKALLLYNVPTRVPGNTSQRFQIVFDRFTISEKRILEIEIKEKNGERDLRIEVPKKEITNPITI</sequence>
<organism evidence="1 2">
    <name type="scientific">Capnocytophaga canis</name>
    <dbReference type="NCBI Taxonomy" id="1848903"/>
    <lineage>
        <taxon>Bacteria</taxon>
        <taxon>Pseudomonadati</taxon>
        <taxon>Bacteroidota</taxon>
        <taxon>Flavobacteriia</taxon>
        <taxon>Flavobacteriales</taxon>
        <taxon>Flavobacteriaceae</taxon>
        <taxon>Capnocytophaga</taxon>
    </lineage>
</organism>
<proteinExistence type="predicted"/>
<dbReference type="OrthoDB" id="1038500at2"/>
<gene>
    <name evidence="1" type="ORF">CCAND93_290013</name>
</gene>
<dbReference type="RefSeq" id="WP_042007409.1">
    <property type="nucleotide sequence ID" value="NZ_CP171103.1"/>
</dbReference>
<dbReference type="AlphaFoldDB" id="A0A0B7IQA1"/>
<dbReference type="EMBL" id="CDOL01000212">
    <property type="protein sequence ID" value="CEN52749.1"/>
    <property type="molecule type" value="Genomic_DNA"/>
</dbReference>
<evidence type="ECO:0008006" key="3">
    <source>
        <dbReference type="Google" id="ProtNLM"/>
    </source>
</evidence>
<name>A0A0B7IQA1_9FLAO</name>
<evidence type="ECO:0000313" key="2">
    <source>
        <dbReference type="Proteomes" id="UP000038200"/>
    </source>
</evidence>
<reference evidence="1 2" key="1">
    <citation type="submission" date="2015-01" db="EMBL/GenBank/DDBJ databases">
        <authorList>
            <person name="Xiang T."/>
            <person name="Song Y."/>
            <person name="Huang L."/>
            <person name="Wang B."/>
            <person name="Wu P."/>
        </authorList>
    </citation>
    <scope>NUCLEOTIDE SEQUENCE [LARGE SCALE GENOMIC DNA]</scope>
    <source>
        <strain evidence="1 2">CcD93</strain>
    </source>
</reference>
<protein>
    <recommendedName>
        <fullName evidence="3">Conjugative transposon protein TraN</fullName>
    </recommendedName>
</protein>
<dbReference type="InterPro" id="IPR022298">
    <property type="entry name" value="Conjug_transposon_TraN"/>
</dbReference>
<dbReference type="Pfam" id="PF13595">
    <property type="entry name" value="DUF4138"/>
    <property type="match status" value="1"/>
</dbReference>
<evidence type="ECO:0000313" key="1">
    <source>
        <dbReference type="EMBL" id="CEN52749.1"/>
    </source>
</evidence>